<sequence length="588" mass="66584">MRPSQKGREENGDKTLSSSSPISPPLQLSILPPLQSPVQLASVFATLLNRATVAAAVPTAVAAAVSAVVAASKASESSHCFRSVFSFELPLVLDILLGHNDALFQRVQLKPMFQSIAKRCLSLFITKVNKQGNGVKFLVKTLKNSIGNYRVSINKKQLTDMKKNKSMSDRTKAMTHLLPMKKIEPQLLSEKNVMIAAHGNSLRSIIFLSKPIGRVDGSDTSDGVAVTERVVKKVTYKDLLLTISVPRLEGIPDIDLDDDMAKDDLNPEDRWYQENNDPQENVKEFDPCPIIPISKEEFENWCKPWKNVFIVKLLGKRVGLAFIEQQLKRDWVKNGTIDVIHMDRDYFLVHFSDDEGYSHALTEGPWMIVGHYVVVQRWRPSFLTSEDIVRKIAIWIHIPNLPIELYNQRFLWRVGSAIGHMLKIDHTTSIHLRGKFARICVKIDLAKILVPRISMLDSELNIEYEGLHQIYFSCEKYGHWLDSCYENLGGQMSSQLANLGGGEMTGEGVAIDGEGDQKENNNAKINAQEPRAKDFMDFGPWMLEKKLIRWKKDISFPKKKRSHYDYDSNSNMEREANQESIYLEGVTL</sequence>
<dbReference type="PANTHER" id="PTHR31286">
    <property type="entry name" value="GLYCINE-RICH CELL WALL STRUCTURAL PROTEIN 1.8-LIKE"/>
    <property type="match status" value="1"/>
</dbReference>
<feature type="domain" description="DUF4283" evidence="2">
    <location>
        <begin position="305"/>
        <end position="382"/>
    </location>
</feature>
<protein>
    <recommendedName>
        <fullName evidence="2">DUF4283 domain-containing protein</fullName>
    </recommendedName>
</protein>
<dbReference type="Proteomes" id="UP000289738">
    <property type="component" value="Chromosome B02"/>
</dbReference>
<name>A0A445AJU6_ARAHY</name>
<keyword evidence="4" id="KW-1185">Reference proteome</keyword>
<reference evidence="3 4" key="1">
    <citation type="submission" date="2019-01" db="EMBL/GenBank/DDBJ databases">
        <title>Sequencing of cultivated peanut Arachis hypogaea provides insights into genome evolution and oil improvement.</title>
        <authorList>
            <person name="Chen X."/>
        </authorList>
    </citation>
    <scope>NUCLEOTIDE SEQUENCE [LARGE SCALE GENOMIC DNA]</scope>
    <source>
        <strain evidence="4">cv. Fuhuasheng</strain>
        <tissue evidence="3">Leaves</tissue>
    </source>
</reference>
<gene>
    <name evidence="3" type="ORF">Ahy_B02g060933</name>
</gene>
<evidence type="ECO:0000313" key="4">
    <source>
        <dbReference type="Proteomes" id="UP000289738"/>
    </source>
</evidence>
<dbReference type="InterPro" id="IPR025558">
    <property type="entry name" value="DUF4283"/>
</dbReference>
<organism evidence="3 4">
    <name type="scientific">Arachis hypogaea</name>
    <name type="common">Peanut</name>
    <dbReference type="NCBI Taxonomy" id="3818"/>
    <lineage>
        <taxon>Eukaryota</taxon>
        <taxon>Viridiplantae</taxon>
        <taxon>Streptophyta</taxon>
        <taxon>Embryophyta</taxon>
        <taxon>Tracheophyta</taxon>
        <taxon>Spermatophyta</taxon>
        <taxon>Magnoliopsida</taxon>
        <taxon>eudicotyledons</taxon>
        <taxon>Gunneridae</taxon>
        <taxon>Pentapetalae</taxon>
        <taxon>rosids</taxon>
        <taxon>fabids</taxon>
        <taxon>Fabales</taxon>
        <taxon>Fabaceae</taxon>
        <taxon>Papilionoideae</taxon>
        <taxon>50 kb inversion clade</taxon>
        <taxon>dalbergioids sensu lato</taxon>
        <taxon>Dalbergieae</taxon>
        <taxon>Pterocarpus clade</taxon>
        <taxon>Arachis</taxon>
    </lineage>
</organism>
<evidence type="ECO:0000259" key="2">
    <source>
        <dbReference type="Pfam" id="PF14111"/>
    </source>
</evidence>
<dbReference type="EMBL" id="SDMP01000012">
    <property type="protein sequence ID" value="RYR26654.1"/>
    <property type="molecule type" value="Genomic_DNA"/>
</dbReference>
<proteinExistence type="predicted"/>
<dbReference type="Pfam" id="PF14111">
    <property type="entry name" value="DUF4283"/>
    <property type="match status" value="1"/>
</dbReference>
<dbReference type="InterPro" id="IPR040256">
    <property type="entry name" value="At4g02000-like"/>
</dbReference>
<feature type="region of interest" description="Disordered" evidence="1">
    <location>
        <begin position="1"/>
        <end position="23"/>
    </location>
</feature>
<evidence type="ECO:0000256" key="1">
    <source>
        <dbReference type="SAM" id="MobiDB-lite"/>
    </source>
</evidence>
<dbReference type="AlphaFoldDB" id="A0A445AJU6"/>
<accession>A0A445AJU6</accession>
<feature type="compositionally biased region" description="Basic and acidic residues" evidence="1">
    <location>
        <begin position="1"/>
        <end position="13"/>
    </location>
</feature>
<comment type="caution">
    <text evidence="3">The sequence shown here is derived from an EMBL/GenBank/DDBJ whole genome shotgun (WGS) entry which is preliminary data.</text>
</comment>
<evidence type="ECO:0000313" key="3">
    <source>
        <dbReference type="EMBL" id="RYR26654.1"/>
    </source>
</evidence>
<dbReference type="STRING" id="3818.A0A445AJU6"/>
<dbReference type="PANTHER" id="PTHR31286:SF99">
    <property type="entry name" value="DUF4283 DOMAIN-CONTAINING PROTEIN"/>
    <property type="match status" value="1"/>
</dbReference>